<dbReference type="PANTHER" id="PTHR13484:SF0">
    <property type="entry name" value="PRE-MRNA 3'-END-PROCESSING FACTOR FIP1"/>
    <property type="match status" value="1"/>
</dbReference>
<dbReference type="AlphaFoldDB" id="A0AAX4J8E5"/>
<reference evidence="6" key="1">
    <citation type="journal article" date="2024" name="BMC Genomics">
        <title>Functional annotation of a divergent genome using sequence and structure-based similarity.</title>
        <authorList>
            <person name="Svedberg D."/>
            <person name="Winiger R.R."/>
            <person name="Berg A."/>
            <person name="Sharma H."/>
            <person name="Tellgren-Roth C."/>
            <person name="Debrunner-Vossbrinck B.A."/>
            <person name="Vossbrinck C.R."/>
            <person name="Barandun J."/>
        </authorList>
    </citation>
    <scope>NUCLEOTIDE SEQUENCE</scope>
    <source>
        <strain evidence="6">Illinois isolate</strain>
    </source>
</reference>
<comment type="similarity">
    <text evidence="2">Belongs to the FIP1 family.</text>
</comment>
<keyword evidence="3" id="KW-0507">mRNA processing</keyword>
<evidence type="ECO:0000313" key="6">
    <source>
        <dbReference type="EMBL" id="WUR02201.1"/>
    </source>
</evidence>
<dbReference type="EMBL" id="CP142726">
    <property type="protein sequence ID" value="WUR02201.1"/>
    <property type="molecule type" value="Genomic_DNA"/>
</dbReference>
<name>A0AAX4J8E5_9MICR</name>
<dbReference type="KEGG" id="vnx:VNE69_01139"/>
<evidence type="ECO:0000313" key="7">
    <source>
        <dbReference type="Proteomes" id="UP001334084"/>
    </source>
</evidence>
<evidence type="ECO:0000259" key="5">
    <source>
        <dbReference type="Pfam" id="PF05182"/>
    </source>
</evidence>
<dbReference type="GO" id="GO:0005847">
    <property type="term" value="C:mRNA cleavage and polyadenylation specificity factor complex"/>
    <property type="evidence" value="ECO:0007669"/>
    <property type="project" value="TreeGrafter"/>
</dbReference>
<dbReference type="PANTHER" id="PTHR13484">
    <property type="entry name" value="FIP1-LIKE 1 PROTEIN"/>
    <property type="match status" value="1"/>
</dbReference>
<evidence type="ECO:0000256" key="1">
    <source>
        <dbReference type="ARBA" id="ARBA00004123"/>
    </source>
</evidence>
<gene>
    <name evidence="6" type="ORF">VNE69_01139</name>
</gene>
<dbReference type="InterPro" id="IPR051187">
    <property type="entry name" value="Pre-mRNA_3'-end_processing_reg"/>
</dbReference>
<proteinExistence type="inferred from homology"/>
<dbReference type="GeneID" id="90540004"/>
<organism evidence="6 7">
    <name type="scientific">Vairimorpha necatrix</name>
    <dbReference type="NCBI Taxonomy" id="6039"/>
    <lineage>
        <taxon>Eukaryota</taxon>
        <taxon>Fungi</taxon>
        <taxon>Fungi incertae sedis</taxon>
        <taxon>Microsporidia</taxon>
        <taxon>Nosematidae</taxon>
        <taxon>Vairimorpha</taxon>
    </lineage>
</organism>
<dbReference type="Pfam" id="PF05182">
    <property type="entry name" value="Fip1"/>
    <property type="match status" value="1"/>
</dbReference>
<evidence type="ECO:0000256" key="4">
    <source>
        <dbReference type="ARBA" id="ARBA00023242"/>
    </source>
</evidence>
<evidence type="ECO:0000256" key="3">
    <source>
        <dbReference type="ARBA" id="ARBA00022664"/>
    </source>
</evidence>
<keyword evidence="4" id="KW-0539">Nucleus</keyword>
<dbReference type="RefSeq" id="XP_065328346.1">
    <property type="nucleotide sequence ID" value="XM_065472274.1"/>
</dbReference>
<dbReference type="InterPro" id="IPR007854">
    <property type="entry name" value="Fip1_dom"/>
</dbReference>
<accession>A0AAX4J8E5</accession>
<dbReference type="Proteomes" id="UP001334084">
    <property type="component" value="Chromosome 1"/>
</dbReference>
<evidence type="ECO:0000256" key="2">
    <source>
        <dbReference type="ARBA" id="ARBA00007459"/>
    </source>
</evidence>
<dbReference type="GO" id="GO:0006397">
    <property type="term" value="P:mRNA processing"/>
    <property type="evidence" value="ECO:0007669"/>
    <property type="project" value="UniProtKB-KW"/>
</dbReference>
<sequence length="86" mass="10489">MDNRDFVINENYHSSEDSNELELVIDKNNKEALEDEKNLFEFDITKLDEKPWNKPGEDITDYFNYGFNETTWKEYCNMQKGQYYKR</sequence>
<comment type="subcellular location">
    <subcellularLocation>
        <location evidence="1">Nucleus</location>
    </subcellularLocation>
</comment>
<feature type="domain" description="Pre-mRNA polyadenylation factor Fip1" evidence="5">
    <location>
        <begin position="41"/>
        <end position="80"/>
    </location>
</feature>
<protein>
    <submittedName>
        <fullName evidence="6">FIP1-like 1 protein</fullName>
    </submittedName>
</protein>
<keyword evidence="7" id="KW-1185">Reference proteome</keyword>